<dbReference type="PANTHER" id="PTHR23274:SF51">
    <property type="entry name" value="OS03G0423850 PROTEIN"/>
    <property type="match status" value="1"/>
</dbReference>
<evidence type="ECO:0008006" key="3">
    <source>
        <dbReference type="Google" id="ProtNLM"/>
    </source>
</evidence>
<evidence type="ECO:0000313" key="2">
    <source>
        <dbReference type="Proteomes" id="UP001218218"/>
    </source>
</evidence>
<dbReference type="AlphaFoldDB" id="A0AAD6Z135"/>
<accession>A0AAD6Z135</accession>
<dbReference type="GO" id="GO:0006260">
    <property type="term" value="P:DNA replication"/>
    <property type="evidence" value="ECO:0007669"/>
    <property type="project" value="TreeGrafter"/>
</dbReference>
<sequence>MPPHSLTIKTNSVFRLLRNFSLDLGLVKNVRVVIIDVGTRIVTVRLLRGMSGATGIYVDSEDILIPRISFSAALPSGHTLMRRQFPLAPAYSTTFNSCQGLTLDIVGVDLRRPVFSHGQLYTALSRIRNRTHARLLFRPGEVLTTNVTYHEILV</sequence>
<evidence type="ECO:0000313" key="1">
    <source>
        <dbReference type="EMBL" id="KAJ7303479.1"/>
    </source>
</evidence>
<comment type="caution">
    <text evidence="1">The sequence shown here is derived from an EMBL/GenBank/DDBJ whole genome shotgun (WGS) entry which is preliminary data.</text>
</comment>
<reference evidence="1" key="1">
    <citation type="submission" date="2023-03" db="EMBL/GenBank/DDBJ databases">
        <title>Massive genome expansion in bonnet fungi (Mycena s.s.) driven by repeated elements and novel gene families across ecological guilds.</title>
        <authorList>
            <consortium name="Lawrence Berkeley National Laboratory"/>
            <person name="Harder C.B."/>
            <person name="Miyauchi S."/>
            <person name="Viragh M."/>
            <person name="Kuo A."/>
            <person name="Thoen E."/>
            <person name="Andreopoulos B."/>
            <person name="Lu D."/>
            <person name="Skrede I."/>
            <person name="Drula E."/>
            <person name="Henrissat B."/>
            <person name="Morin E."/>
            <person name="Kohler A."/>
            <person name="Barry K."/>
            <person name="LaButti K."/>
            <person name="Morin E."/>
            <person name="Salamov A."/>
            <person name="Lipzen A."/>
            <person name="Mereny Z."/>
            <person name="Hegedus B."/>
            <person name="Baldrian P."/>
            <person name="Stursova M."/>
            <person name="Weitz H."/>
            <person name="Taylor A."/>
            <person name="Grigoriev I.V."/>
            <person name="Nagy L.G."/>
            <person name="Martin F."/>
            <person name="Kauserud H."/>
        </authorList>
    </citation>
    <scope>NUCLEOTIDE SEQUENCE</scope>
    <source>
        <strain evidence="1">CBHHK002</strain>
    </source>
</reference>
<dbReference type="GO" id="GO:0005657">
    <property type="term" value="C:replication fork"/>
    <property type="evidence" value="ECO:0007669"/>
    <property type="project" value="TreeGrafter"/>
</dbReference>
<dbReference type="InterPro" id="IPR027417">
    <property type="entry name" value="P-loop_NTPase"/>
</dbReference>
<dbReference type="PANTHER" id="PTHR23274">
    <property type="entry name" value="DNA HELICASE-RELATED"/>
    <property type="match status" value="1"/>
</dbReference>
<dbReference type="EMBL" id="JARIHO010000106">
    <property type="protein sequence ID" value="KAJ7303479.1"/>
    <property type="molecule type" value="Genomic_DNA"/>
</dbReference>
<dbReference type="Proteomes" id="UP001218218">
    <property type="component" value="Unassembled WGS sequence"/>
</dbReference>
<protein>
    <recommendedName>
        <fullName evidence="3">ATP-dependent DNA helicase</fullName>
    </recommendedName>
</protein>
<gene>
    <name evidence="1" type="ORF">DFH08DRAFT_794005</name>
</gene>
<dbReference type="SUPFAM" id="SSF52540">
    <property type="entry name" value="P-loop containing nucleoside triphosphate hydrolases"/>
    <property type="match status" value="1"/>
</dbReference>
<proteinExistence type="predicted"/>
<organism evidence="1 2">
    <name type="scientific">Mycena albidolilacea</name>
    <dbReference type="NCBI Taxonomy" id="1033008"/>
    <lineage>
        <taxon>Eukaryota</taxon>
        <taxon>Fungi</taxon>
        <taxon>Dikarya</taxon>
        <taxon>Basidiomycota</taxon>
        <taxon>Agaricomycotina</taxon>
        <taxon>Agaricomycetes</taxon>
        <taxon>Agaricomycetidae</taxon>
        <taxon>Agaricales</taxon>
        <taxon>Marasmiineae</taxon>
        <taxon>Mycenaceae</taxon>
        <taxon>Mycena</taxon>
    </lineage>
</organism>
<keyword evidence="2" id="KW-1185">Reference proteome</keyword>
<name>A0AAD6Z135_9AGAR</name>